<reference evidence="1 2" key="2">
    <citation type="journal article" date="2009" name="PLoS ONE">
        <title>An integrated genetic and cytogenetic map of the cucumber genome.</title>
        <authorList>
            <person name="Ren Y."/>
            <person name="Zhang Z."/>
            <person name="Liu J."/>
            <person name="Staub J.E."/>
            <person name="Han Y."/>
            <person name="Cheng Z."/>
            <person name="Li X."/>
            <person name="Lu J."/>
            <person name="Miao H."/>
            <person name="Kang H."/>
            <person name="Xie B."/>
            <person name="Gu X."/>
            <person name="Wang X."/>
            <person name="Du Y."/>
            <person name="Jin W."/>
            <person name="Huang S."/>
        </authorList>
    </citation>
    <scope>NUCLEOTIDE SEQUENCE [LARGE SCALE GENOMIC DNA]</scope>
    <source>
        <strain evidence="2">cv. 9930</strain>
    </source>
</reference>
<protein>
    <submittedName>
        <fullName evidence="1">Uncharacterized protein</fullName>
    </submittedName>
</protein>
<reference evidence="1 2" key="4">
    <citation type="journal article" date="2011" name="BMC Genomics">
        <title>RNA-Seq improves annotation of protein-coding genes in the cucumber genome.</title>
        <authorList>
            <person name="Li Z."/>
            <person name="Zhang Z."/>
            <person name="Yan P."/>
            <person name="Huang S."/>
            <person name="Fei Z."/>
            <person name="Lin K."/>
        </authorList>
    </citation>
    <scope>NUCLEOTIDE SEQUENCE [LARGE SCALE GENOMIC DNA]</scope>
    <source>
        <strain evidence="2">cv. 9930</strain>
    </source>
</reference>
<name>A0A0A0LTB4_CUCSA</name>
<organism evidence="1 2">
    <name type="scientific">Cucumis sativus</name>
    <name type="common">Cucumber</name>
    <dbReference type="NCBI Taxonomy" id="3659"/>
    <lineage>
        <taxon>Eukaryota</taxon>
        <taxon>Viridiplantae</taxon>
        <taxon>Streptophyta</taxon>
        <taxon>Embryophyta</taxon>
        <taxon>Tracheophyta</taxon>
        <taxon>Spermatophyta</taxon>
        <taxon>Magnoliopsida</taxon>
        <taxon>eudicotyledons</taxon>
        <taxon>Gunneridae</taxon>
        <taxon>Pentapetalae</taxon>
        <taxon>rosids</taxon>
        <taxon>fabids</taxon>
        <taxon>Cucurbitales</taxon>
        <taxon>Cucurbitaceae</taxon>
        <taxon>Benincaseae</taxon>
        <taxon>Cucumis</taxon>
    </lineage>
</organism>
<dbReference type="EMBL" id="CM002923">
    <property type="protein sequence ID" value="KGN63281.1"/>
    <property type="molecule type" value="Genomic_DNA"/>
</dbReference>
<evidence type="ECO:0000313" key="2">
    <source>
        <dbReference type="Proteomes" id="UP000029981"/>
    </source>
</evidence>
<keyword evidence="2" id="KW-1185">Reference proteome</keyword>
<dbReference type="Gramene" id="KGN63281">
    <property type="protein sequence ID" value="KGN63281"/>
    <property type="gene ID" value="Csa_2G423610"/>
</dbReference>
<reference evidence="1 2" key="1">
    <citation type="journal article" date="2009" name="Nat. Genet.">
        <title>The genome of the cucumber, Cucumis sativus L.</title>
        <authorList>
            <person name="Huang S."/>
            <person name="Li R."/>
            <person name="Zhang Z."/>
            <person name="Li L."/>
            <person name="Gu X."/>
            <person name="Fan W."/>
            <person name="Lucas W.J."/>
            <person name="Wang X."/>
            <person name="Xie B."/>
            <person name="Ni P."/>
            <person name="Ren Y."/>
            <person name="Zhu H."/>
            <person name="Li J."/>
            <person name="Lin K."/>
            <person name="Jin W."/>
            <person name="Fei Z."/>
            <person name="Li G."/>
            <person name="Staub J."/>
            <person name="Kilian A."/>
            <person name="van der Vossen E.A."/>
            <person name="Wu Y."/>
            <person name="Guo J."/>
            <person name="He J."/>
            <person name="Jia Z."/>
            <person name="Ren Y."/>
            <person name="Tian G."/>
            <person name="Lu Y."/>
            <person name="Ruan J."/>
            <person name="Qian W."/>
            <person name="Wang M."/>
            <person name="Huang Q."/>
            <person name="Li B."/>
            <person name="Xuan Z."/>
            <person name="Cao J."/>
            <person name="Asan"/>
            <person name="Wu Z."/>
            <person name="Zhang J."/>
            <person name="Cai Q."/>
            <person name="Bai Y."/>
            <person name="Zhao B."/>
            <person name="Han Y."/>
            <person name="Li Y."/>
            <person name="Li X."/>
            <person name="Wang S."/>
            <person name="Shi Q."/>
            <person name="Liu S."/>
            <person name="Cho W.K."/>
            <person name="Kim J.Y."/>
            <person name="Xu Y."/>
            <person name="Heller-Uszynska K."/>
            <person name="Miao H."/>
            <person name="Cheng Z."/>
            <person name="Zhang S."/>
            <person name="Wu J."/>
            <person name="Yang Y."/>
            <person name="Kang H."/>
            <person name="Li M."/>
            <person name="Liang H."/>
            <person name="Ren X."/>
            <person name="Shi Z."/>
            <person name="Wen M."/>
            <person name="Jian M."/>
            <person name="Yang H."/>
            <person name="Zhang G."/>
            <person name="Yang Z."/>
            <person name="Chen R."/>
            <person name="Liu S."/>
            <person name="Li J."/>
            <person name="Ma L."/>
            <person name="Liu H."/>
            <person name="Zhou Y."/>
            <person name="Zhao J."/>
            <person name="Fang X."/>
            <person name="Li G."/>
            <person name="Fang L."/>
            <person name="Li Y."/>
            <person name="Liu D."/>
            <person name="Zheng H."/>
            <person name="Zhang Y."/>
            <person name="Qin N."/>
            <person name="Li Z."/>
            <person name="Yang G."/>
            <person name="Yang S."/>
            <person name="Bolund L."/>
            <person name="Kristiansen K."/>
            <person name="Zheng H."/>
            <person name="Li S."/>
            <person name="Zhang X."/>
            <person name="Yang H."/>
            <person name="Wang J."/>
            <person name="Sun R."/>
            <person name="Zhang B."/>
            <person name="Jiang S."/>
            <person name="Wang J."/>
            <person name="Du Y."/>
            <person name="Li S."/>
        </authorList>
    </citation>
    <scope>NUCLEOTIDE SEQUENCE [LARGE SCALE GENOMIC DNA]</scope>
    <source>
        <strain evidence="2">cv. 9930</strain>
    </source>
</reference>
<evidence type="ECO:0000313" key="1">
    <source>
        <dbReference type="EMBL" id="KGN63281.1"/>
    </source>
</evidence>
<reference evidence="1 2" key="3">
    <citation type="journal article" date="2010" name="BMC Genomics">
        <title>Transcriptome sequencing and comparative analysis of cucumber flowers with different sex types.</title>
        <authorList>
            <person name="Guo S."/>
            <person name="Zheng Y."/>
            <person name="Joung J.G."/>
            <person name="Liu S."/>
            <person name="Zhang Z."/>
            <person name="Crasta O.R."/>
            <person name="Sobral B.W."/>
            <person name="Xu Y."/>
            <person name="Huang S."/>
            <person name="Fei Z."/>
        </authorList>
    </citation>
    <scope>NUCLEOTIDE SEQUENCE [LARGE SCALE GENOMIC DNA]</scope>
    <source>
        <strain evidence="2">cv. 9930</strain>
    </source>
</reference>
<accession>A0A0A0LTB4</accession>
<sequence>MDSCVWMNGFIWWITSVEWEKANCRQSSSEFGGFNVGLSNGSLGSSFGQNGLGKVKVEGGHSTEDIVVWGLS</sequence>
<dbReference type="AlphaFoldDB" id="A0A0A0LTB4"/>
<dbReference type="Proteomes" id="UP000029981">
    <property type="component" value="Chromosome 2"/>
</dbReference>
<proteinExistence type="predicted"/>
<gene>
    <name evidence="1" type="ORF">Csa_2G423610</name>
</gene>